<dbReference type="EMBL" id="JAENIK010000012">
    <property type="protein sequence ID" value="MBK1817275.1"/>
    <property type="molecule type" value="Genomic_DNA"/>
</dbReference>
<dbReference type="Pfam" id="PF17957">
    <property type="entry name" value="Big_7"/>
    <property type="match status" value="1"/>
</dbReference>
<dbReference type="InterPro" id="IPR003961">
    <property type="entry name" value="FN3_dom"/>
</dbReference>
<evidence type="ECO:0000256" key="1">
    <source>
        <dbReference type="ARBA" id="ARBA00022737"/>
    </source>
</evidence>
<dbReference type="SUPFAM" id="SSF49265">
    <property type="entry name" value="Fibronectin type III"/>
    <property type="match status" value="2"/>
</dbReference>
<evidence type="ECO:0000259" key="3">
    <source>
        <dbReference type="PROSITE" id="PS50268"/>
    </source>
</evidence>
<protein>
    <recommendedName>
        <fullName evidence="7">Fibronectin type III domain protein</fullName>
    </recommendedName>
</protein>
<accession>A0A934R893</accession>
<dbReference type="Proteomes" id="UP000600139">
    <property type="component" value="Unassembled WGS sequence"/>
</dbReference>
<dbReference type="PROSITE" id="PS50853">
    <property type="entry name" value="FN3"/>
    <property type="match status" value="3"/>
</dbReference>
<dbReference type="PROSITE" id="PS50268">
    <property type="entry name" value="CADHERIN_2"/>
    <property type="match status" value="1"/>
</dbReference>
<dbReference type="CDD" id="cd00063">
    <property type="entry name" value="FN3"/>
    <property type="match status" value="3"/>
</dbReference>
<dbReference type="InterPro" id="IPR050964">
    <property type="entry name" value="Striated_Muscle_Regulatory"/>
</dbReference>
<dbReference type="InterPro" id="IPR015919">
    <property type="entry name" value="Cadherin-like_sf"/>
</dbReference>
<comment type="caution">
    <text evidence="5">The sequence shown here is derived from an EMBL/GenBank/DDBJ whole genome shotgun (WGS) entry which is preliminary data.</text>
</comment>
<dbReference type="RefSeq" id="WP_200352220.1">
    <property type="nucleotide sequence ID" value="NZ_BAABHZ010000001.1"/>
</dbReference>
<reference evidence="5" key="1">
    <citation type="submission" date="2021-01" db="EMBL/GenBank/DDBJ databases">
        <title>Modified the classification status of verrucomicrobia.</title>
        <authorList>
            <person name="Feng X."/>
        </authorList>
    </citation>
    <scope>NUCLEOTIDE SEQUENCE</scope>
    <source>
        <strain evidence="5">JCM 18052</strain>
    </source>
</reference>
<dbReference type="Gene3D" id="2.60.40.60">
    <property type="entry name" value="Cadherins"/>
    <property type="match status" value="1"/>
</dbReference>
<dbReference type="GO" id="GO:0007156">
    <property type="term" value="P:homophilic cell adhesion via plasma membrane adhesion molecules"/>
    <property type="evidence" value="ECO:0007669"/>
    <property type="project" value="InterPro"/>
</dbReference>
<gene>
    <name evidence="5" type="ORF">JIN84_16765</name>
</gene>
<sequence length="1660" mass="171884">MKTSSLKYLIPVGLILLLAMIGGMVFRHQDAPADVTPEASIAETPQKIEDEAVAPFAAADDGAAATASSPAANAPGSHSREMDIRTNPYAAGLQGPGKSKRPWDPEFLQSFKQSKDGSPVEFELTEGVIARGVVRIIQIADGRVNYVSGTLDTPETGKFFILNPPEGGKAGKAVAVMEFPESKTAYRVEPTGNDGAPELWLRQLDEVVCIGMEDEHAGHDHVKASAAEEENIVPLRPDAVRDHVPSYSENIVSLQSYPGSPAVLYLDFAGGYTSSWGGVTYSRPNIDNAGIKEVWKRVAEDFMPFNINVTTDIKVFEAAPAASRQRCCFGPNPVTGAGVAYFGSWNWGNDTVCWAAYYAGKAAAEVGSHESGHTLGLGHQGRDLPKPNGDPGTDREEYYGGQGSGETGWAPIMGVGYYQPVTAWAKGEFQYAYEHQDELLTVTTANNNVGYRTDDTGDNLATSRYLDVSSTNNNVTAQGVIERTGDTDAFQFTTTGGAVTLTASPVGDWANLATKATLVNAGNVVINTADAQGSISSTITTTLAAGTYTFRVTGAGKNDPLTNGFSNYASLGYYSISGSVAGARKPTRLSVREHAPNDTTVGTVPATNPNSSPLVYTITGGNTGATFTIDNTGVIRVADNTLLDYYALAADFSRYAVQFEIFVNITNTNDSAYNETKRRVLIDVLKFFPPVPTGLTAAPDTGLRIKLSWAGGPEATGFTIKRATTPGGPYTTVGTTTNFTFSDSGLTHGVTYYYVVAAVNANGQSANSAEASTPANAIAGFSFENPRINGHSYNPSGGVWTFSGVSGNGSGILANGSAFGNPNAPDGSQAAFVQGISTFTQTLSGFVPGTSYIISYYAAQRSGSAQNGGQTWNLAVDGNVIQTNAPGGTSYATYTATFTATATYHTVSFAGTNTNGGDNTVFIDAVRISTATPAIPNFSFETPNIGTGGGSYRYNPSGATWIFSAQSGNSGSGIAGNGSAFNNADAPLGTQAGIVQALGSISQTVSGFTVGKTYTLNFSAAQRGGASQQGGQTWNVKVNNAVIQSYSPGSTGYTPCSATFTATATTQNIAFAGTNLNGGDNTVFIDNVTLSSPPLPAAPVIALTSPATDTSFANTATVNLAASVTAKGNLVSGVEFYADNTTLLGSDTTAPYTFAWSNPGPGWHTVFARVLFNNGSSADSGAARIAILNTDRNFSFETPSIGANNYRYNPADARWTFGGSPGNGSGIVANGSGFGNPASPAGTQAAFVQGYGEISQTLGGFVPGNVYTFTYRAAQRSGEAQHGGESWDVAIDGNVIQSHVPGSTSFTTVTATFPATAAIHTLSFVGTNLAGGDNTVFLDNIVLTSVAPPANLVATRGNSQVALGWNAASGATGYNVKRSTTSGGPYTTVATVTTPSHTDTGLTNGTAYHYVVTALKGGAETGGSAQATATPLAPVPAAPTGLTATAGNARVNLSWTPVSGATSYIVKRGTLSGGPYTTLTTLSTTSYLDTAVTIGTAYYYVITATNGDGESNTSNQANATPLSPYQAWYDAYPSLSGADRAPDADPDHDGIANAVEFVTGTSPVASTSASPVATTVDGSGNLIVRFKRADAAKDYAIAVESSSSIEPPWASIPIMRDAVNGPPLTVVENGTDPDDITVVIPADGAPKKFARLRVTIPFTP</sequence>
<feature type="domain" description="Cadherin" evidence="3">
    <location>
        <begin position="583"/>
        <end position="692"/>
    </location>
</feature>
<dbReference type="GO" id="GO:0016020">
    <property type="term" value="C:membrane"/>
    <property type="evidence" value="ECO:0007669"/>
    <property type="project" value="InterPro"/>
</dbReference>
<dbReference type="SMART" id="SM00060">
    <property type="entry name" value="FN3"/>
    <property type="match status" value="3"/>
</dbReference>
<dbReference type="CDD" id="cd11304">
    <property type="entry name" value="Cadherin_repeat"/>
    <property type="match status" value="1"/>
</dbReference>
<dbReference type="InterPro" id="IPR013783">
    <property type="entry name" value="Ig-like_fold"/>
</dbReference>
<dbReference type="Gene3D" id="2.60.40.10">
    <property type="entry name" value="Immunoglobulins"/>
    <property type="match status" value="4"/>
</dbReference>
<dbReference type="SUPFAM" id="SSF55486">
    <property type="entry name" value="Metalloproteases ('zincins'), catalytic domain"/>
    <property type="match status" value="1"/>
</dbReference>
<evidence type="ECO:0008006" key="7">
    <source>
        <dbReference type="Google" id="ProtNLM"/>
    </source>
</evidence>
<name>A0A934R893_9BACT</name>
<evidence type="ECO:0000313" key="6">
    <source>
        <dbReference type="Proteomes" id="UP000600139"/>
    </source>
</evidence>
<dbReference type="GO" id="GO:0005509">
    <property type="term" value="F:calcium ion binding"/>
    <property type="evidence" value="ECO:0007669"/>
    <property type="project" value="InterPro"/>
</dbReference>
<feature type="region of interest" description="Disordered" evidence="2">
    <location>
        <begin position="373"/>
        <end position="403"/>
    </location>
</feature>
<dbReference type="SUPFAM" id="SSF49313">
    <property type="entry name" value="Cadherin-like"/>
    <property type="match status" value="1"/>
</dbReference>
<keyword evidence="6" id="KW-1185">Reference proteome</keyword>
<dbReference type="PANTHER" id="PTHR13817">
    <property type="entry name" value="TITIN"/>
    <property type="match status" value="1"/>
</dbReference>
<organism evidence="5 6">
    <name type="scientific">Luteolibacter yonseiensis</name>
    <dbReference type="NCBI Taxonomy" id="1144680"/>
    <lineage>
        <taxon>Bacteria</taxon>
        <taxon>Pseudomonadati</taxon>
        <taxon>Verrucomicrobiota</taxon>
        <taxon>Verrucomicrobiia</taxon>
        <taxon>Verrucomicrobiales</taxon>
        <taxon>Verrucomicrobiaceae</taxon>
        <taxon>Luteolibacter</taxon>
    </lineage>
</organism>
<keyword evidence="1" id="KW-0677">Repeat</keyword>
<dbReference type="InterPro" id="IPR036116">
    <property type="entry name" value="FN3_sf"/>
</dbReference>
<feature type="domain" description="Fibronectin type-III" evidence="4">
    <location>
        <begin position="1348"/>
        <end position="1434"/>
    </location>
</feature>
<dbReference type="PANTHER" id="PTHR13817:SF73">
    <property type="entry name" value="FIBRONECTIN TYPE-III DOMAIN-CONTAINING PROTEIN"/>
    <property type="match status" value="1"/>
</dbReference>
<dbReference type="Gene3D" id="2.60.120.380">
    <property type="match status" value="1"/>
</dbReference>
<dbReference type="InterPro" id="IPR002126">
    <property type="entry name" value="Cadherin-like_dom"/>
</dbReference>
<feature type="domain" description="Fibronectin type-III" evidence="4">
    <location>
        <begin position="1435"/>
        <end position="1524"/>
    </location>
</feature>
<feature type="domain" description="Fibronectin type-III" evidence="4">
    <location>
        <begin position="691"/>
        <end position="778"/>
    </location>
</feature>
<evidence type="ECO:0000259" key="4">
    <source>
        <dbReference type="PROSITE" id="PS50853"/>
    </source>
</evidence>
<evidence type="ECO:0000313" key="5">
    <source>
        <dbReference type="EMBL" id="MBK1817275.1"/>
    </source>
</evidence>
<proteinExistence type="predicted"/>
<evidence type="ECO:0000256" key="2">
    <source>
        <dbReference type="SAM" id="MobiDB-lite"/>
    </source>
</evidence>